<sequence length="304" mass="32859">MNAVNHAFPGIVACLLACFVAPSRWRTDNPKRIEPIATFFAYTWYYVASPLLFSLVGTLLDFTEIPGDRIFAAIVLVIVGVLARLASGFAVVICSPLSLGEQFVVVWSLVPKATVQAALGPNLLAAVEGFPQFKEDATFVVASCILTVAITAPIGAVILDLVAPRVMRKAPAHTNQVAAGDQEVHKKSLPTIVEECRDKPSLRELELAGVHEILFNSVMKCNIDIRKNLCPNTTLTGGNTLFPGLSERMDKELTALIPRKCGPQGRSTMNVGPPSFTECADQQNTFACDNTLACTNKWISVCLE</sequence>
<feature type="transmembrane region" description="Helical" evidence="6">
    <location>
        <begin position="42"/>
        <end position="63"/>
    </location>
</feature>
<dbReference type="OrthoDB" id="423807at2759"/>
<feature type="transmembrane region" description="Helical" evidence="6">
    <location>
        <begin position="137"/>
        <end position="159"/>
    </location>
</feature>
<dbReference type="Proteomes" id="UP000267027">
    <property type="component" value="Unassembled WGS sequence"/>
</dbReference>
<evidence type="ECO:0000256" key="6">
    <source>
        <dbReference type="SAM" id="Phobius"/>
    </source>
</evidence>
<dbReference type="InterPro" id="IPR051843">
    <property type="entry name" value="CPA1_transporter"/>
</dbReference>
<keyword evidence="4 6" id="KW-1133">Transmembrane helix</keyword>
<evidence type="ECO:0000256" key="4">
    <source>
        <dbReference type="ARBA" id="ARBA00022989"/>
    </source>
</evidence>
<accession>A0A0R3PGI9</accession>
<feature type="domain" description="Cation/H+ exchanger transmembrane" evidence="7">
    <location>
        <begin position="10"/>
        <end position="151"/>
    </location>
</feature>
<name>A0A0R3PGI9_ANGCS</name>
<feature type="transmembrane region" description="Helical" evidence="6">
    <location>
        <begin position="70"/>
        <end position="93"/>
    </location>
</feature>
<evidence type="ECO:0000256" key="2">
    <source>
        <dbReference type="ARBA" id="ARBA00007367"/>
    </source>
</evidence>
<reference evidence="8 9" key="2">
    <citation type="submission" date="2018-11" db="EMBL/GenBank/DDBJ databases">
        <authorList>
            <consortium name="Pathogen Informatics"/>
        </authorList>
    </citation>
    <scope>NUCLEOTIDE SEQUENCE [LARGE SCALE GENOMIC DNA]</scope>
    <source>
        <strain evidence="8 9">Costa Rica</strain>
    </source>
</reference>
<dbReference type="InterPro" id="IPR004000">
    <property type="entry name" value="Actin"/>
</dbReference>
<gene>
    <name evidence="8" type="ORF">ACOC_LOCUS3401</name>
</gene>
<organism evidence="10">
    <name type="scientific">Angiostrongylus costaricensis</name>
    <name type="common">Nematode worm</name>
    <dbReference type="NCBI Taxonomy" id="334426"/>
    <lineage>
        <taxon>Eukaryota</taxon>
        <taxon>Metazoa</taxon>
        <taxon>Ecdysozoa</taxon>
        <taxon>Nematoda</taxon>
        <taxon>Chromadorea</taxon>
        <taxon>Rhabditida</taxon>
        <taxon>Rhabditina</taxon>
        <taxon>Rhabditomorpha</taxon>
        <taxon>Strongyloidea</taxon>
        <taxon>Metastrongylidae</taxon>
        <taxon>Angiostrongylus</taxon>
    </lineage>
</organism>
<dbReference type="Pfam" id="PF00999">
    <property type="entry name" value="Na_H_Exchanger"/>
    <property type="match status" value="1"/>
</dbReference>
<evidence type="ECO:0000256" key="1">
    <source>
        <dbReference type="ARBA" id="ARBA00004141"/>
    </source>
</evidence>
<evidence type="ECO:0000256" key="3">
    <source>
        <dbReference type="ARBA" id="ARBA00022692"/>
    </source>
</evidence>
<dbReference type="STRING" id="334426.A0A0R3PGI9"/>
<evidence type="ECO:0000313" key="9">
    <source>
        <dbReference type="Proteomes" id="UP000267027"/>
    </source>
</evidence>
<dbReference type="GO" id="GO:1902600">
    <property type="term" value="P:proton transmembrane transport"/>
    <property type="evidence" value="ECO:0007669"/>
    <property type="project" value="InterPro"/>
</dbReference>
<comment type="similarity">
    <text evidence="2">Belongs to the monovalent cation:proton antiporter 1 (CPA1) transporter (TC 2.A.36) family.</text>
</comment>
<reference evidence="10" key="1">
    <citation type="submission" date="2017-02" db="UniProtKB">
        <authorList>
            <consortium name="WormBaseParasite"/>
        </authorList>
    </citation>
    <scope>IDENTIFICATION</scope>
</reference>
<dbReference type="SUPFAM" id="SSF53067">
    <property type="entry name" value="Actin-like ATPase domain"/>
    <property type="match status" value="1"/>
</dbReference>
<dbReference type="PANTHER" id="PTHR31102">
    <property type="match status" value="1"/>
</dbReference>
<protein>
    <submittedName>
        <fullName evidence="10">Na_H_Exchanger domain-containing protein</fullName>
    </submittedName>
</protein>
<keyword evidence="3 6" id="KW-0812">Transmembrane</keyword>
<dbReference type="EMBL" id="UYYA01001015">
    <property type="protein sequence ID" value="VDM54986.1"/>
    <property type="molecule type" value="Genomic_DNA"/>
</dbReference>
<dbReference type="PANTHER" id="PTHR31102:SF1">
    <property type="entry name" value="CATION_H+ EXCHANGER DOMAIN-CONTAINING PROTEIN"/>
    <property type="match status" value="1"/>
</dbReference>
<dbReference type="InterPro" id="IPR006153">
    <property type="entry name" value="Cation/H_exchanger_TM"/>
</dbReference>
<keyword evidence="9" id="KW-1185">Reference proteome</keyword>
<dbReference type="AlphaFoldDB" id="A0A0R3PGI9"/>
<evidence type="ECO:0000256" key="5">
    <source>
        <dbReference type="ARBA" id="ARBA00023136"/>
    </source>
</evidence>
<evidence type="ECO:0000259" key="7">
    <source>
        <dbReference type="Pfam" id="PF00999"/>
    </source>
</evidence>
<dbReference type="InterPro" id="IPR043129">
    <property type="entry name" value="ATPase_NBD"/>
</dbReference>
<dbReference type="Pfam" id="PF00022">
    <property type="entry name" value="Actin"/>
    <property type="match status" value="1"/>
</dbReference>
<dbReference type="WBParaSite" id="ACOC_0000340001-mRNA-1">
    <property type="protein sequence ID" value="ACOC_0000340001-mRNA-1"/>
    <property type="gene ID" value="ACOC_0000340001"/>
</dbReference>
<dbReference type="GO" id="GO:0016020">
    <property type="term" value="C:membrane"/>
    <property type="evidence" value="ECO:0007669"/>
    <property type="project" value="UniProtKB-SubCell"/>
</dbReference>
<dbReference type="GO" id="GO:0015297">
    <property type="term" value="F:antiporter activity"/>
    <property type="evidence" value="ECO:0007669"/>
    <property type="project" value="InterPro"/>
</dbReference>
<comment type="subcellular location">
    <subcellularLocation>
        <location evidence="1">Membrane</location>
        <topology evidence="1">Multi-pass membrane protein</topology>
    </subcellularLocation>
</comment>
<keyword evidence="5 6" id="KW-0472">Membrane</keyword>
<dbReference type="Gene3D" id="3.30.420.40">
    <property type="match status" value="1"/>
</dbReference>
<evidence type="ECO:0000313" key="10">
    <source>
        <dbReference type="WBParaSite" id="ACOC_0000340001-mRNA-1"/>
    </source>
</evidence>
<dbReference type="OMA" id="FTECADQ"/>
<proteinExistence type="inferred from homology"/>
<evidence type="ECO:0000313" key="8">
    <source>
        <dbReference type="EMBL" id="VDM54986.1"/>
    </source>
</evidence>